<dbReference type="EMBL" id="RCWJ01000005">
    <property type="protein sequence ID" value="RLQ80993.1"/>
    <property type="molecule type" value="Genomic_DNA"/>
</dbReference>
<dbReference type="SUPFAM" id="SSF52833">
    <property type="entry name" value="Thioredoxin-like"/>
    <property type="match status" value="1"/>
</dbReference>
<gene>
    <name evidence="1" type="ORF">D9V28_14655</name>
</gene>
<name>A0A3L7IS49_9MICO</name>
<evidence type="ECO:0000313" key="2">
    <source>
        <dbReference type="Proteomes" id="UP000282460"/>
    </source>
</evidence>
<reference evidence="1 2" key="1">
    <citation type="submission" date="2018-10" db="EMBL/GenBank/DDBJ databases">
        <authorList>
            <person name="Li J."/>
        </authorList>
    </citation>
    <scope>NUCLEOTIDE SEQUENCE [LARGE SCALE GENOMIC DNA]</scope>
    <source>
        <strain evidence="1 2">ZD1-4</strain>
    </source>
</reference>
<sequence>MHPFCCSRRLSRTGCGRTWLSVRMQLVLYTSSFCEPCAQARSVLAEAGRLVPQAHVIERDVAFENVQAADDGIRITPTVIVLDDSGTEVFRATGVPTLNQVLAAAAKAL</sequence>
<proteinExistence type="predicted"/>
<dbReference type="CDD" id="cd02947">
    <property type="entry name" value="TRX_family"/>
    <property type="match status" value="1"/>
</dbReference>
<dbReference type="OrthoDB" id="1495530at2"/>
<dbReference type="Proteomes" id="UP000282460">
    <property type="component" value="Unassembled WGS sequence"/>
</dbReference>
<evidence type="ECO:0000313" key="1">
    <source>
        <dbReference type="EMBL" id="RLQ80993.1"/>
    </source>
</evidence>
<accession>A0A3L7IS49</accession>
<dbReference type="Gene3D" id="3.40.30.10">
    <property type="entry name" value="Glutaredoxin"/>
    <property type="match status" value="1"/>
</dbReference>
<comment type="caution">
    <text evidence="1">The sequence shown here is derived from an EMBL/GenBank/DDBJ whole genome shotgun (WGS) entry which is preliminary data.</text>
</comment>
<dbReference type="InterPro" id="IPR036249">
    <property type="entry name" value="Thioredoxin-like_sf"/>
</dbReference>
<dbReference type="AlphaFoldDB" id="A0A3L7IS49"/>
<protein>
    <submittedName>
        <fullName evidence="1">Thioredoxin</fullName>
    </submittedName>
</protein>
<organism evidence="1 2">
    <name type="scientific">Mycetocola zhadangensis</name>
    <dbReference type="NCBI Taxonomy" id="1164595"/>
    <lineage>
        <taxon>Bacteria</taxon>
        <taxon>Bacillati</taxon>
        <taxon>Actinomycetota</taxon>
        <taxon>Actinomycetes</taxon>
        <taxon>Micrococcales</taxon>
        <taxon>Microbacteriaceae</taxon>
        <taxon>Mycetocola</taxon>
    </lineage>
</organism>
<keyword evidence="2" id="KW-1185">Reference proteome</keyword>